<feature type="compositionally biased region" description="Polar residues" evidence="1">
    <location>
        <begin position="138"/>
        <end position="147"/>
    </location>
</feature>
<evidence type="ECO:0000313" key="3">
    <source>
        <dbReference type="Proteomes" id="UP000800036"/>
    </source>
</evidence>
<sequence length="157" mass="17513">MKYAWPEIKNLFSEIGHLVRQRDPDGIEIGFTSDAQFKSKSKSPQSRIVLDYRPVQEGNPKSLQSEASDGPRWFARDWTPAAPPFAPPGVVIGGMGNDSRHSSFRIIVCLVGADIATESLGQSRYTPRSETLGRRFSASRTGQYASSENDRKRRRIA</sequence>
<proteinExistence type="predicted"/>
<feature type="region of interest" description="Disordered" evidence="1">
    <location>
        <begin position="53"/>
        <end position="78"/>
    </location>
</feature>
<protein>
    <submittedName>
        <fullName evidence="2">Uncharacterized protein</fullName>
    </submittedName>
</protein>
<evidence type="ECO:0000313" key="2">
    <source>
        <dbReference type="EMBL" id="KAF1967276.1"/>
    </source>
</evidence>
<name>A0A6A5UWL8_9PLEO</name>
<gene>
    <name evidence="2" type="ORF">BU23DRAFT_559481</name>
</gene>
<feature type="compositionally biased region" description="Polar residues" evidence="1">
    <location>
        <begin position="120"/>
        <end position="129"/>
    </location>
</feature>
<accession>A0A6A5UWL8</accession>
<keyword evidence="3" id="KW-1185">Reference proteome</keyword>
<feature type="region of interest" description="Disordered" evidence="1">
    <location>
        <begin position="120"/>
        <end position="157"/>
    </location>
</feature>
<dbReference type="AlphaFoldDB" id="A0A6A5UWL8"/>
<dbReference type="EMBL" id="ML976734">
    <property type="protein sequence ID" value="KAF1967276.1"/>
    <property type="molecule type" value="Genomic_DNA"/>
</dbReference>
<organism evidence="2 3">
    <name type="scientific">Bimuria novae-zelandiae CBS 107.79</name>
    <dbReference type="NCBI Taxonomy" id="1447943"/>
    <lineage>
        <taxon>Eukaryota</taxon>
        <taxon>Fungi</taxon>
        <taxon>Dikarya</taxon>
        <taxon>Ascomycota</taxon>
        <taxon>Pezizomycotina</taxon>
        <taxon>Dothideomycetes</taxon>
        <taxon>Pleosporomycetidae</taxon>
        <taxon>Pleosporales</taxon>
        <taxon>Massarineae</taxon>
        <taxon>Didymosphaeriaceae</taxon>
        <taxon>Bimuria</taxon>
    </lineage>
</organism>
<dbReference type="Proteomes" id="UP000800036">
    <property type="component" value="Unassembled WGS sequence"/>
</dbReference>
<evidence type="ECO:0000256" key="1">
    <source>
        <dbReference type="SAM" id="MobiDB-lite"/>
    </source>
</evidence>
<reference evidence="2" key="1">
    <citation type="journal article" date="2020" name="Stud. Mycol.">
        <title>101 Dothideomycetes genomes: a test case for predicting lifestyles and emergence of pathogens.</title>
        <authorList>
            <person name="Haridas S."/>
            <person name="Albert R."/>
            <person name="Binder M."/>
            <person name="Bloem J."/>
            <person name="Labutti K."/>
            <person name="Salamov A."/>
            <person name="Andreopoulos B."/>
            <person name="Baker S."/>
            <person name="Barry K."/>
            <person name="Bills G."/>
            <person name="Bluhm B."/>
            <person name="Cannon C."/>
            <person name="Castanera R."/>
            <person name="Culley D."/>
            <person name="Daum C."/>
            <person name="Ezra D."/>
            <person name="Gonzalez J."/>
            <person name="Henrissat B."/>
            <person name="Kuo A."/>
            <person name="Liang C."/>
            <person name="Lipzen A."/>
            <person name="Lutzoni F."/>
            <person name="Magnuson J."/>
            <person name="Mondo S."/>
            <person name="Nolan M."/>
            <person name="Ohm R."/>
            <person name="Pangilinan J."/>
            <person name="Park H.-J."/>
            <person name="Ramirez L."/>
            <person name="Alfaro M."/>
            <person name="Sun H."/>
            <person name="Tritt A."/>
            <person name="Yoshinaga Y."/>
            <person name="Zwiers L.-H."/>
            <person name="Turgeon B."/>
            <person name="Goodwin S."/>
            <person name="Spatafora J."/>
            <person name="Crous P."/>
            <person name="Grigoriev I."/>
        </authorList>
    </citation>
    <scope>NUCLEOTIDE SEQUENCE</scope>
    <source>
        <strain evidence="2">CBS 107.79</strain>
    </source>
</reference>